<sequence>ALPAWVLAGAAGATIVVGALAGAYPAARAARMPPTAALTAV</sequence>
<evidence type="ECO:0000313" key="2">
    <source>
        <dbReference type="EMBL" id="RIQ16884.1"/>
    </source>
</evidence>
<accession>A0A418KKD1</accession>
<evidence type="ECO:0000256" key="1">
    <source>
        <dbReference type="SAM" id="Phobius"/>
    </source>
</evidence>
<dbReference type="EMBL" id="QUAL01000231">
    <property type="protein sequence ID" value="RIQ16884.1"/>
    <property type="molecule type" value="Genomic_DNA"/>
</dbReference>
<comment type="caution">
    <text evidence="2">The sequence shown here is derived from an EMBL/GenBank/DDBJ whole genome shotgun (WGS) entry which is preliminary data.</text>
</comment>
<dbReference type="Proteomes" id="UP000284057">
    <property type="component" value="Unassembled WGS sequence"/>
</dbReference>
<feature type="non-terminal residue" evidence="2">
    <location>
        <position position="1"/>
    </location>
</feature>
<reference evidence="2 3" key="1">
    <citation type="submission" date="2018-09" db="EMBL/GenBank/DDBJ databases">
        <title>Isolation, diversity and antifungal activity of actinobacteria from wheat.</title>
        <authorList>
            <person name="Han C."/>
        </authorList>
    </citation>
    <scope>NUCLEOTIDE SEQUENCE [LARGE SCALE GENOMIC DNA]</scope>
    <source>
        <strain evidence="2 3">NEAU-YY265</strain>
    </source>
</reference>
<proteinExistence type="predicted"/>
<name>A0A418KKD1_9ACTN</name>
<keyword evidence="1" id="KW-1133">Transmembrane helix</keyword>
<organism evidence="2 3">
    <name type="scientific">Jiangella rhizosphaerae</name>
    <dbReference type="NCBI Taxonomy" id="2293569"/>
    <lineage>
        <taxon>Bacteria</taxon>
        <taxon>Bacillati</taxon>
        <taxon>Actinomycetota</taxon>
        <taxon>Actinomycetes</taxon>
        <taxon>Jiangellales</taxon>
        <taxon>Jiangellaceae</taxon>
        <taxon>Jiangella</taxon>
    </lineage>
</organism>
<protein>
    <submittedName>
        <fullName evidence="2">ABC transporter permease</fullName>
    </submittedName>
</protein>
<keyword evidence="3" id="KW-1185">Reference proteome</keyword>
<evidence type="ECO:0000313" key="3">
    <source>
        <dbReference type="Proteomes" id="UP000284057"/>
    </source>
</evidence>
<dbReference type="AlphaFoldDB" id="A0A418KKD1"/>
<feature type="transmembrane region" description="Helical" evidence="1">
    <location>
        <begin position="6"/>
        <end position="24"/>
    </location>
</feature>
<keyword evidence="1" id="KW-0472">Membrane</keyword>
<keyword evidence="1" id="KW-0812">Transmembrane</keyword>
<gene>
    <name evidence="2" type="ORF">DY240_22645</name>
</gene>